<sequence>MSYKLKRSKTIQQNIRRIGRDQIDKAIADIDDASLDRHEAIHQVRKRCKKLRALVRLVRPALGKTYQRENARFRDIARSLSGIRDEQSMVEALKRLQARLGDRERARFDPVLGKLRKKRDAAAASSTQSPEALLAEARRSLGVARRAVDGWRLDADGFQAVQGFGKTYQRGRKAARRAFETGAASDFHQWRKRVKYHTHHLQLLRPLWPRVNKAWRSESKDLADILGNDHDLSLLDALLESEGEELAKPRTRQRLQKAIHREQQRLRWQAWETGQRLYAEKPGALKKRWKRYWQTWQVPAP</sequence>
<dbReference type="InterPro" id="IPR038186">
    <property type="entry name" value="CHAD_dom_sf"/>
</dbReference>
<dbReference type="Pfam" id="PF05235">
    <property type="entry name" value="CHAD"/>
    <property type="match status" value="1"/>
</dbReference>
<organism evidence="2 3">
    <name type="scientific">Marinobacter zhanjiangensis</name>
    <dbReference type="NCBI Taxonomy" id="578215"/>
    <lineage>
        <taxon>Bacteria</taxon>
        <taxon>Pseudomonadati</taxon>
        <taxon>Pseudomonadota</taxon>
        <taxon>Gammaproteobacteria</taxon>
        <taxon>Pseudomonadales</taxon>
        <taxon>Marinobacteraceae</taxon>
        <taxon>Marinobacter</taxon>
    </lineage>
</organism>
<dbReference type="PROSITE" id="PS51708">
    <property type="entry name" value="CHAD"/>
    <property type="match status" value="1"/>
</dbReference>
<dbReference type="InterPro" id="IPR007899">
    <property type="entry name" value="CHAD_dom"/>
</dbReference>
<protein>
    <submittedName>
        <fullName evidence="2">CHAD domain-containing protein</fullName>
    </submittedName>
</protein>
<comment type="caution">
    <text evidence="2">The sequence shown here is derived from an EMBL/GenBank/DDBJ whole genome shotgun (WGS) entry which is preliminary data.</text>
</comment>
<accession>A0ABQ3AVS6</accession>
<name>A0ABQ3AVS6_9GAMM</name>
<dbReference type="PANTHER" id="PTHR39339:SF1">
    <property type="entry name" value="CHAD DOMAIN-CONTAINING PROTEIN"/>
    <property type="match status" value="1"/>
</dbReference>
<dbReference type="PANTHER" id="PTHR39339">
    <property type="entry name" value="SLR1444 PROTEIN"/>
    <property type="match status" value="1"/>
</dbReference>
<reference evidence="3" key="1">
    <citation type="journal article" date="2019" name="Int. J. Syst. Evol. Microbiol.">
        <title>The Global Catalogue of Microorganisms (GCM) 10K type strain sequencing project: providing services to taxonomists for standard genome sequencing and annotation.</title>
        <authorList>
            <consortium name="The Broad Institute Genomics Platform"/>
            <consortium name="The Broad Institute Genome Sequencing Center for Infectious Disease"/>
            <person name="Wu L."/>
            <person name="Ma J."/>
        </authorList>
    </citation>
    <scope>NUCLEOTIDE SEQUENCE [LARGE SCALE GENOMIC DNA]</scope>
    <source>
        <strain evidence="3">KCTC 22280</strain>
    </source>
</reference>
<dbReference type="Proteomes" id="UP000601597">
    <property type="component" value="Unassembled WGS sequence"/>
</dbReference>
<feature type="domain" description="CHAD" evidence="1">
    <location>
        <begin position="8"/>
        <end position="290"/>
    </location>
</feature>
<evidence type="ECO:0000259" key="1">
    <source>
        <dbReference type="PROSITE" id="PS51708"/>
    </source>
</evidence>
<evidence type="ECO:0000313" key="3">
    <source>
        <dbReference type="Proteomes" id="UP000601597"/>
    </source>
</evidence>
<gene>
    <name evidence="2" type="ORF">GCM10007071_12240</name>
</gene>
<dbReference type="SMART" id="SM00880">
    <property type="entry name" value="CHAD"/>
    <property type="match status" value="1"/>
</dbReference>
<keyword evidence="3" id="KW-1185">Reference proteome</keyword>
<dbReference type="EMBL" id="BMXV01000002">
    <property type="protein sequence ID" value="GGY66868.1"/>
    <property type="molecule type" value="Genomic_DNA"/>
</dbReference>
<dbReference type="Gene3D" id="1.40.20.10">
    <property type="entry name" value="CHAD domain"/>
    <property type="match status" value="1"/>
</dbReference>
<evidence type="ECO:0000313" key="2">
    <source>
        <dbReference type="EMBL" id="GGY66868.1"/>
    </source>
</evidence>
<dbReference type="RefSeq" id="WP_189574319.1">
    <property type="nucleotide sequence ID" value="NZ_BMXV01000002.1"/>
</dbReference>
<proteinExistence type="predicted"/>